<sequence length="126" mass="14802">MGTNYSLKDDRNMCAHCGKGTEWLHIGKQSGGWVFSLHIYPEQGIHELKDWQHLFDNAFTSIEDEYGTVICTRDMVDRIEGKFNNRYNLENDELIPKLDHSNTDWSPRVARKSEVGEWWLFAFDFT</sequence>
<comment type="caution">
    <text evidence="1">The sequence shown here is derived from an EMBL/GenBank/DDBJ whole genome shotgun (WGS) entry which is preliminary data.</text>
</comment>
<reference evidence="1" key="1">
    <citation type="journal article" date="2014" name="Front. Microbiol.">
        <title>High frequency of phylogenetically diverse reductive dehalogenase-homologous genes in deep subseafloor sedimentary metagenomes.</title>
        <authorList>
            <person name="Kawai M."/>
            <person name="Futagami T."/>
            <person name="Toyoda A."/>
            <person name="Takaki Y."/>
            <person name="Nishi S."/>
            <person name="Hori S."/>
            <person name="Arai W."/>
            <person name="Tsubouchi T."/>
            <person name="Morono Y."/>
            <person name="Uchiyama I."/>
            <person name="Ito T."/>
            <person name="Fujiyama A."/>
            <person name="Inagaki F."/>
            <person name="Takami H."/>
        </authorList>
    </citation>
    <scope>NUCLEOTIDE SEQUENCE</scope>
    <source>
        <strain evidence="1">Expedition CK06-06</strain>
    </source>
</reference>
<dbReference type="AlphaFoldDB" id="X0S9S1"/>
<name>X0S9S1_9ZZZZ</name>
<protein>
    <submittedName>
        <fullName evidence="1">Uncharacterized protein</fullName>
    </submittedName>
</protein>
<proteinExistence type="predicted"/>
<evidence type="ECO:0000313" key="1">
    <source>
        <dbReference type="EMBL" id="GAF77764.1"/>
    </source>
</evidence>
<organism evidence="1">
    <name type="scientific">marine sediment metagenome</name>
    <dbReference type="NCBI Taxonomy" id="412755"/>
    <lineage>
        <taxon>unclassified sequences</taxon>
        <taxon>metagenomes</taxon>
        <taxon>ecological metagenomes</taxon>
    </lineage>
</organism>
<accession>X0S9S1</accession>
<dbReference type="EMBL" id="BARS01007063">
    <property type="protein sequence ID" value="GAF77764.1"/>
    <property type="molecule type" value="Genomic_DNA"/>
</dbReference>
<gene>
    <name evidence="1" type="ORF">S01H1_13676</name>
</gene>